<sequence>MSEKRLKFQSFKRKLFSKRRFIIFNEDTLAETFSWKLTLMNIFVVASLGAILIIFITTFIIAFTPLREYIPGYASTELKRQATALTIKSDSLQRIVTENNQYLNAIQAVLKGDLEYAQLNRDSIKIMEDTLKKVDLSVSEKEKELKKQVEKDDKYNVFDQAQPKVSYVLFAPVNGKIVKKYNLATKNLGVDLAIAKGTSVKTIAPGTVLFADWTPANGYVLLVRHADDIISVYKNLASTTKNAGNSVKSGEVLAIFGDDASKKTLHFELWKNGIPIDPTQYINFQ</sequence>
<keyword evidence="5" id="KW-1185">Reference proteome</keyword>
<dbReference type="HOGENOM" id="CLU_029425_8_0_10"/>
<proteinExistence type="predicted"/>
<reference evidence="5" key="2">
    <citation type="submission" date="2012-03" db="EMBL/GenBank/DDBJ databases">
        <title>Complete genome sequence of Flavobacterium indicum GPTSA100-9T, isolated from warm spring water.</title>
        <authorList>
            <person name="Barbier P."/>
            <person name="Houel A."/>
            <person name="Loux V."/>
            <person name="Poulain J."/>
            <person name="Bernardet J.-F."/>
            <person name="Touchon M."/>
            <person name="Duchaud E."/>
        </authorList>
    </citation>
    <scope>NUCLEOTIDE SEQUENCE [LARGE SCALE GENOMIC DNA]</scope>
    <source>
        <strain evidence="5">DSM 17447 / CIP 109464 / GPTSA100-9</strain>
    </source>
</reference>
<feature type="transmembrane region" description="Helical" evidence="2">
    <location>
        <begin position="42"/>
        <end position="63"/>
    </location>
</feature>
<dbReference type="AlphaFoldDB" id="H8XS95"/>
<reference evidence="4 5" key="1">
    <citation type="journal article" date="2012" name="J. Bacteriol.">
        <title>Complete Genome Sequence of Flavobacterium indicum GPSTA100-9T, Isolated from Warm Spring Water.</title>
        <authorList>
            <person name="Barbier P."/>
            <person name="Houel A."/>
            <person name="Loux V."/>
            <person name="Poulain J."/>
            <person name="Bernardet J.F."/>
            <person name="Touchon M."/>
            <person name="Duchaud E."/>
        </authorList>
    </citation>
    <scope>NUCLEOTIDE SEQUENCE [LARGE SCALE GENOMIC DNA]</scope>
    <source>
        <strain evidence="5">DSM 17447 / CIP 109464 / GPTSA100-9</strain>
    </source>
</reference>
<dbReference type="GO" id="GO:0004222">
    <property type="term" value="F:metalloendopeptidase activity"/>
    <property type="evidence" value="ECO:0007669"/>
    <property type="project" value="TreeGrafter"/>
</dbReference>
<keyword evidence="1" id="KW-0732">Signal</keyword>
<dbReference type="Pfam" id="PF01551">
    <property type="entry name" value="Peptidase_M23"/>
    <property type="match status" value="1"/>
</dbReference>
<name>H8XS95_FLAIG</name>
<keyword evidence="2" id="KW-0472">Membrane</keyword>
<evidence type="ECO:0000313" key="5">
    <source>
        <dbReference type="Proteomes" id="UP000007599"/>
    </source>
</evidence>
<dbReference type="PANTHER" id="PTHR21666">
    <property type="entry name" value="PEPTIDASE-RELATED"/>
    <property type="match status" value="1"/>
</dbReference>
<evidence type="ECO:0000313" key="4">
    <source>
        <dbReference type="EMBL" id="CCG54679.1"/>
    </source>
</evidence>
<dbReference type="EMBL" id="HE774682">
    <property type="protein sequence ID" value="CCG54679.1"/>
    <property type="molecule type" value="Genomic_DNA"/>
</dbReference>
<dbReference type="InterPro" id="IPR050570">
    <property type="entry name" value="Cell_wall_metabolism_enzyme"/>
</dbReference>
<dbReference type="OrthoDB" id="9814377at2"/>
<protein>
    <submittedName>
        <fullName evidence="4">Probable transmembrane peptidase, M23/M37 family</fullName>
    </submittedName>
</protein>
<evidence type="ECO:0000256" key="2">
    <source>
        <dbReference type="SAM" id="Phobius"/>
    </source>
</evidence>
<dbReference type="STRING" id="1094466.KQS_13910"/>
<keyword evidence="2" id="KW-1133">Transmembrane helix</keyword>
<accession>H8XS95</accession>
<dbReference type="InterPro" id="IPR016047">
    <property type="entry name" value="M23ase_b-sheet_dom"/>
</dbReference>
<evidence type="ECO:0000256" key="1">
    <source>
        <dbReference type="ARBA" id="ARBA00022729"/>
    </source>
</evidence>
<dbReference type="eggNOG" id="COG0739">
    <property type="taxonomic scope" value="Bacteria"/>
</dbReference>
<dbReference type="Proteomes" id="UP000007599">
    <property type="component" value="Chromosome I"/>
</dbReference>
<feature type="domain" description="M23ase beta-sheet core" evidence="3">
    <location>
        <begin position="187"/>
        <end position="278"/>
    </location>
</feature>
<dbReference type="PANTHER" id="PTHR21666:SF289">
    <property type="entry name" value="L-ALA--D-GLU ENDOPEPTIDASE"/>
    <property type="match status" value="1"/>
</dbReference>
<dbReference type="CDD" id="cd12797">
    <property type="entry name" value="M23_peptidase"/>
    <property type="match status" value="1"/>
</dbReference>
<dbReference type="KEGG" id="fin:KQS_13910"/>
<dbReference type="InterPro" id="IPR011055">
    <property type="entry name" value="Dup_hybrid_motif"/>
</dbReference>
<evidence type="ECO:0000259" key="3">
    <source>
        <dbReference type="Pfam" id="PF01551"/>
    </source>
</evidence>
<gene>
    <name evidence="4" type="ordered locus">KQS_13910</name>
</gene>
<dbReference type="RefSeq" id="WP_014389796.1">
    <property type="nucleotide sequence ID" value="NC_017025.1"/>
</dbReference>
<organism evidence="4 5">
    <name type="scientific">Flavobacterium indicum (strain DSM 17447 / CIP 109464 / GPTSA100-9)</name>
    <dbReference type="NCBI Taxonomy" id="1094466"/>
    <lineage>
        <taxon>Bacteria</taxon>
        <taxon>Pseudomonadati</taxon>
        <taxon>Bacteroidota</taxon>
        <taxon>Flavobacteriia</taxon>
        <taxon>Flavobacteriales</taxon>
        <taxon>Flavobacteriaceae</taxon>
        <taxon>Flavobacterium</taxon>
    </lineage>
</organism>
<dbReference type="PATRIC" id="fig|1094466.5.peg.2729"/>
<dbReference type="Gene3D" id="2.70.70.10">
    <property type="entry name" value="Glucose Permease (Domain IIA)"/>
    <property type="match status" value="1"/>
</dbReference>
<dbReference type="SUPFAM" id="SSF51261">
    <property type="entry name" value="Duplicated hybrid motif"/>
    <property type="match status" value="1"/>
</dbReference>
<keyword evidence="2 4" id="KW-0812">Transmembrane</keyword>